<reference evidence="2" key="1">
    <citation type="journal article" date="2021" name="PeerJ">
        <title>Extensive microbial diversity within the chicken gut microbiome revealed by metagenomics and culture.</title>
        <authorList>
            <person name="Gilroy R."/>
            <person name="Ravi A."/>
            <person name="Getino M."/>
            <person name="Pursley I."/>
            <person name="Horton D.L."/>
            <person name="Alikhan N.F."/>
            <person name="Baker D."/>
            <person name="Gharbi K."/>
            <person name="Hall N."/>
            <person name="Watson M."/>
            <person name="Adriaenssens E.M."/>
            <person name="Foster-Nyarko E."/>
            <person name="Jarju S."/>
            <person name="Secka A."/>
            <person name="Antonio M."/>
            <person name="Oren A."/>
            <person name="Chaudhuri R.R."/>
            <person name="La Ragione R."/>
            <person name="Hildebrand F."/>
            <person name="Pallen M.J."/>
        </authorList>
    </citation>
    <scope>NUCLEOTIDE SEQUENCE</scope>
    <source>
        <strain evidence="2">5134</strain>
    </source>
</reference>
<name>A0A9D1Z1N5_9BACT</name>
<evidence type="ECO:0000313" key="3">
    <source>
        <dbReference type="Proteomes" id="UP000886844"/>
    </source>
</evidence>
<gene>
    <name evidence="2" type="ORF">H9828_01005</name>
</gene>
<accession>A0A9D1Z1N5</accession>
<proteinExistence type="predicted"/>
<dbReference type="AlphaFoldDB" id="A0A9D1Z1N5"/>
<reference evidence="2" key="2">
    <citation type="submission" date="2021-04" db="EMBL/GenBank/DDBJ databases">
        <authorList>
            <person name="Gilroy R."/>
        </authorList>
    </citation>
    <scope>NUCLEOTIDE SEQUENCE</scope>
    <source>
        <strain evidence="2">5134</strain>
    </source>
</reference>
<feature type="region of interest" description="Disordered" evidence="1">
    <location>
        <begin position="1"/>
        <end position="40"/>
    </location>
</feature>
<evidence type="ECO:0000256" key="1">
    <source>
        <dbReference type="SAM" id="MobiDB-lite"/>
    </source>
</evidence>
<feature type="compositionally biased region" description="Basic residues" evidence="1">
    <location>
        <begin position="1"/>
        <end position="18"/>
    </location>
</feature>
<comment type="caution">
    <text evidence="2">The sequence shown here is derived from an EMBL/GenBank/DDBJ whole genome shotgun (WGS) entry which is preliminary data.</text>
</comment>
<organism evidence="2 3">
    <name type="scientific">Candidatus Alistipes intestinigallinarum</name>
    <dbReference type="NCBI Taxonomy" id="2838440"/>
    <lineage>
        <taxon>Bacteria</taxon>
        <taxon>Pseudomonadati</taxon>
        <taxon>Bacteroidota</taxon>
        <taxon>Bacteroidia</taxon>
        <taxon>Bacteroidales</taxon>
        <taxon>Rikenellaceae</taxon>
        <taxon>Alistipes</taxon>
    </lineage>
</organism>
<dbReference type="EMBL" id="DXDA01000007">
    <property type="protein sequence ID" value="HIY67976.1"/>
    <property type="molecule type" value="Genomic_DNA"/>
</dbReference>
<sequence>MTRTGRFHIRGKKQRRAAGIRNLPIKGEEKQTGDDAGRLKATQQADERQQRLAERQFHGDSFPHGTLASFEQALTPQAQLSTVIRRIPLQNRTTELFDFSLVRVHSIGQKETFYFPAPGINRQTAVNQRISPKKNRHFADFSTCRHRFLYIFDRYIV</sequence>
<protein>
    <submittedName>
        <fullName evidence="2">Uncharacterized protein</fullName>
    </submittedName>
</protein>
<evidence type="ECO:0000313" key="2">
    <source>
        <dbReference type="EMBL" id="HIY67976.1"/>
    </source>
</evidence>
<dbReference type="Proteomes" id="UP000886844">
    <property type="component" value="Unassembled WGS sequence"/>
</dbReference>
<feature type="compositionally biased region" description="Basic and acidic residues" evidence="1">
    <location>
        <begin position="26"/>
        <end position="38"/>
    </location>
</feature>